<feature type="region of interest" description="Disordered" evidence="1">
    <location>
        <begin position="1"/>
        <end position="42"/>
    </location>
</feature>
<proteinExistence type="predicted"/>
<accession>A0AAD3H4F3</accession>
<dbReference type="InterPro" id="IPR019198">
    <property type="entry name" value="Beta_propeller_containing"/>
</dbReference>
<gene>
    <name evidence="2" type="ORF">CTEN210_06698</name>
</gene>
<evidence type="ECO:0000256" key="1">
    <source>
        <dbReference type="SAM" id="MobiDB-lite"/>
    </source>
</evidence>
<name>A0AAD3H4F3_9STRA</name>
<evidence type="ECO:0000313" key="2">
    <source>
        <dbReference type="EMBL" id="GFH50222.1"/>
    </source>
</evidence>
<feature type="compositionally biased region" description="Low complexity" evidence="1">
    <location>
        <begin position="197"/>
        <end position="217"/>
    </location>
</feature>
<dbReference type="AlphaFoldDB" id="A0AAD3H4F3"/>
<reference evidence="2 3" key="1">
    <citation type="journal article" date="2021" name="Sci. Rep.">
        <title>The genome of the diatom Chaetoceros tenuissimus carries an ancient integrated fragment of an extant virus.</title>
        <authorList>
            <person name="Hongo Y."/>
            <person name="Kimura K."/>
            <person name="Takaki Y."/>
            <person name="Yoshida Y."/>
            <person name="Baba S."/>
            <person name="Kobayashi G."/>
            <person name="Nagasaki K."/>
            <person name="Hano T."/>
            <person name="Tomaru Y."/>
        </authorList>
    </citation>
    <scope>NUCLEOTIDE SEQUENCE [LARGE SCALE GENOMIC DNA]</scope>
    <source>
        <strain evidence="2 3">NIES-3715</strain>
    </source>
</reference>
<feature type="compositionally biased region" description="Acidic residues" evidence="1">
    <location>
        <begin position="13"/>
        <end position="23"/>
    </location>
</feature>
<keyword evidence="3" id="KW-1185">Reference proteome</keyword>
<feature type="region of interest" description="Disordered" evidence="1">
    <location>
        <begin position="197"/>
        <end position="231"/>
    </location>
</feature>
<comment type="caution">
    <text evidence="2">The sequence shown here is derived from an EMBL/GenBank/DDBJ whole genome shotgun (WGS) entry which is preliminary data.</text>
</comment>
<protein>
    <submittedName>
        <fullName evidence="2">Uncharacterized protein</fullName>
    </submittedName>
</protein>
<organism evidence="2 3">
    <name type="scientific">Chaetoceros tenuissimus</name>
    <dbReference type="NCBI Taxonomy" id="426638"/>
    <lineage>
        <taxon>Eukaryota</taxon>
        <taxon>Sar</taxon>
        <taxon>Stramenopiles</taxon>
        <taxon>Ochrophyta</taxon>
        <taxon>Bacillariophyta</taxon>
        <taxon>Coscinodiscophyceae</taxon>
        <taxon>Chaetocerotophycidae</taxon>
        <taxon>Chaetocerotales</taxon>
        <taxon>Chaetocerotaceae</taxon>
        <taxon>Chaetoceros</taxon>
    </lineage>
</organism>
<dbReference type="Pfam" id="PF09826">
    <property type="entry name" value="Beta_propel"/>
    <property type="match status" value="2"/>
</dbReference>
<dbReference type="Proteomes" id="UP001054902">
    <property type="component" value="Unassembled WGS sequence"/>
</dbReference>
<dbReference type="EMBL" id="BLLK01000038">
    <property type="protein sequence ID" value="GFH50222.1"/>
    <property type="molecule type" value="Genomic_DNA"/>
</dbReference>
<sequence length="906" mass="100878">MMKEGDNNSLPSDEAEALQDTEAQELSIEMSFEDTSPPPVSKELASLVNQSNDQDTPVPPSNVKKAGAVVLFVACFAALFGGLATLDSNKSTSSASTDPDFVFPGTLNTNRLNYISAESLAPYEDCVDLQEDLQEAIELLGNITIDQLAYRHYHSWISILCRGGGDDCYEQYDDFLITEFKFEPGVIMESASEFAFSDPSPDAASDSSASDAAPADTETTETDFGTNNQVQGVDEADLVKSDGDYIYAAYGNQVKIWRKDGNHTLVKPIIIPEEDDDGIGICDAKKGPYYPYYPKPEVIAFAQDTTLPDNSTQEEEVEYCYDRAHSYWYAWWYDPTPIKIQGLMLHQDRLVVIASSDYTLKANGQDAQKYLANDKQTRVFIYDISKNVDGVPNMDLVLRKDLQGKFQTGRSIEEAGHIVTHSNVALEPMLRRTLHPLGDNKDILYGLNETEYREAAYQVLMDNVEDIAYGLTLELAYLFGVDETDCTKLSKVALMLKQAEGNTDVLPTFTTSSILKKLTAVHSFDILQAPTVEENATPHLGTSSSAIFFSAPSYTNNVYASTTKIVVAGDTYVQNATTGDYDEHTILLVYDLDGTTSTPISIGDVPGSLLNQFSMDHALVDGVDYLRVATTSWGKWGWIEEEERWGQTVLSESQVSVLKMDTANGVMEIVGQQKEIGLGERIFACRFYGDKAYVVTFRQIDPFYTLNMTDPTNPFIAGELKIPGFSNYLHPVTDNLILSIGRAATDEGRQLGLKIELFNVTNFTHPESVNVFIEDDDSAGSDAQFDHRAFRYLTESQLLIVPLNVNAYCGWKDSFDGFVVYDVDWTKDFSKKFNISHIDGYDLCGCWSEYTLSPRSLVFEGDVMTLKGHSVKSTDLDDGEEYWSFEVDDGLSKDDCNYWYPMPMVF</sequence>
<evidence type="ECO:0000313" key="3">
    <source>
        <dbReference type="Proteomes" id="UP001054902"/>
    </source>
</evidence>